<dbReference type="PANTHER" id="PTHR34047">
    <property type="entry name" value="NUCLEAR INTRON MATURASE 1, MITOCHONDRIAL-RELATED"/>
    <property type="match status" value="1"/>
</dbReference>
<dbReference type="PROSITE" id="PS50878">
    <property type="entry name" value="RT_POL"/>
    <property type="match status" value="1"/>
</dbReference>
<dbReference type="InterPro" id="IPR051083">
    <property type="entry name" value="GrpII_Intron_Splice-Mob/Def"/>
</dbReference>
<dbReference type="InterPro" id="IPR043502">
    <property type="entry name" value="DNA/RNA_pol_sf"/>
</dbReference>
<sequence length="171" mass="20376">MTDKKNIIDLLKEIIFSFKPNGLPLGNLTSQLFANVYLNEFDQFVKHKLKVKYYIRYADDFVFFSRDKNMLKDLIPQIQNFLQNDLKLTLHPDKIFIKTLYSGVDFLGWINFPDHRILRTKIKNRMFRIIKDNPKIETLNSYLGLLKHGNTHKIKAKISSWRTGLHRFLIF</sequence>
<feature type="domain" description="Reverse transcriptase" evidence="1">
    <location>
        <begin position="1"/>
        <end position="111"/>
    </location>
</feature>
<dbReference type="Pfam" id="PF00078">
    <property type="entry name" value="RVT_1"/>
    <property type="match status" value="1"/>
</dbReference>
<dbReference type="InterPro" id="IPR000477">
    <property type="entry name" value="RT_dom"/>
</dbReference>
<dbReference type="AlphaFoldDB" id="A0A1G2INY1"/>
<accession>A0A1G2INY1</accession>
<organism evidence="2 3">
    <name type="scientific">Candidatus Staskawiczbacteria bacterium RIFCSPLOWO2_12_FULL_37_15</name>
    <dbReference type="NCBI Taxonomy" id="1802218"/>
    <lineage>
        <taxon>Bacteria</taxon>
        <taxon>Candidatus Staskawicziibacteriota</taxon>
    </lineage>
</organism>
<name>A0A1G2INY1_9BACT</name>
<dbReference type="EMBL" id="MHPE01000037">
    <property type="protein sequence ID" value="OGZ76393.1"/>
    <property type="molecule type" value="Genomic_DNA"/>
</dbReference>
<evidence type="ECO:0000313" key="2">
    <source>
        <dbReference type="EMBL" id="OGZ76393.1"/>
    </source>
</evidence>
<comment type="caution">
    <text evidence="2">The sequence shown here is derived from an EMBL/GenBank/DDBJ whole genome shotgun (WGS) entry which is preliminary data.</text>
</comment>
<evidence type="ECO:0000259" key="1">
    <source>
        <dbReference type="PROSITE" id="PS50878"/>
    </source>
</evidence>
<reference evidence="2 3" key="1">
    <citation type="journal article" date="2016" name="Nat. Commun.">
        <title>Thousands of microbial genomes shed light on interconnected biogeochemical processes in an aquifer system.</title>
        <authorList>
            <person name="Anantharaman K."/>
            <person name="Brown C.T."/>
            <person name="Hug L.A."/>
            <person name="Sharon I."/>
            <person name="Castelle C.J."/>
            <person name="Probst A.J."/>
            <person name="Thomas B.C."/>
            <person name="Singh A."/>
            <person name="Wilkins M.J."/>
            <person name="Karaoz U."/>
            <person name="Brodie E.L."/>
            <person name="Williams K.H."/>
            <person name="Hubbard S.S."/>
            <person name="Banfield J.F."/>
        </authorList>
    </citation>
    <scope>NUCLEOTIDE SEQUENCE [LARGE SCALE GENOMIC DNA]</scope>
</reference>
<proteinExistence type="predicted"/>
<dbReference type="PANTHER" id="PTHR34047:SF8">
    <property type="entry name" value="PROTEIN YKFC"/>
    <property type="match status" value="1"/>
</dbReference>
<dbReference type="SUPFAM" id="SSF56672">
    <property type="entry name" value="DNA/RNA polymerases"/>
    <property type="match status" value="1"/>
</dbReference>
<gene>
    <name evidence="2" type="ORF">A3G45_00560</name>
</gene>
<dbReference type="CDD" id="cd01646">
    <property type="entry name" value="RT_Bac_retron_I"/>
    <property type="match status" value="1"/>
</dbReference>
<protein>
    <recommendedName>
        <fullName evidence="1">Reverse transcriptase domain-containing protein</fullName>
    </recommendedName>
</protein>
<evidence type="ECO:0000313" key="3">
    <source>
        <dbReference type="Proteomes" id="UP000178632"/>
    </source>
</evidence>
<dbReference type="Proteomes" id="UP000178632">
    <property type="component" value="Unassembled WGS sequence"/>
</dbReference>